<feature type="coiled-coil region" evidence="14">
    <location>
        <begin position="226"/>
        <end position="339"/>
    </location>
</feature>
<dbReference type="Gene3D" id="1.20.5.500">
    <property type="entry name" value="Single helix bin"/>
    <property type="match status" value="1"/>
</dbReference>
<evidence type="ECO:0000256" key="12">
    <source>
        <dbReference type="ARBA" id="ARBA00042964"/>
    </source>
</evidence>
<evidence type="ECO:0000256" key="14">
    <source>
        <dbReference type="SAM" id="Coils"/>
    </source>
</evidence>
<evidence type="ECO:0000256" key="15">
    <source>
        <dbReference type="SAM" id="MobiDB-lite"/>
    </source>
</evidence>
<proteinExistence type="inferred from homology"/>
<evidence type="ECO:0000256" key="8">
    <source>
        <dbReference type="ARBA" id="ARBA00023242"/>
    </source>
</evidence>
<evidence type="ECO:0000256" key="7">
    <source>
        <dbReference type="ARBA" id="ARBA00023054"/>
    </source>
</evidence>
<evidence type="ECO:0000256" key="13">
    <source>
        <dbReference type="RuleBase" id="RU000685"/>
    </source>
</evidence>
<dbReference type="AlphaFoldDB" id="A0A8T2M819"/>
<dbReference type="Pfam" id="PF00038">
    <property type="entry name" value="Filament"/>
    <property type="match status" value="1"/>
</dbReference>
<evidence type="ECO:0000313" key="17">
    <source>
        <dbReference type="EMBL" id="KAG9277895.1"/>
    </source>
</evidence>
<dbReference type="PROSITE" id="PS00226">
    <property type="entry name" value="IF_ROD_1"/>
    <property type="match status" value="1"/>
</dbReference>
<dbReference type="Gene3D" id="1.20.5.1160">
    <property type="entry name" value="Vasodilator-stimulated phosphoprotein"/>
    <property type="match status" value="1"/>
</dbReference>
<dbReference type="InterPro" id="IPR039008">
    <property type="entry name" value="IF_rod_dom"/>
</dbReference>
<accession>A0A8T2M819</accession>
<dbReference type="InterPro" id="IPR003054">
    <property type="entry name" value="Keratin_II"/>
</dbReference>
<dbReference type="GO" id="GO:0005654">
    <property type="term" value="C:nucleoplasm"/>
    <property type="evidence" value="ECO:0007669"/>
    <property type="project" value="UniProtKB-SubCell"/>
</dbReference>
<dbReference type="GO" id="GO:0045095">
    <property type="term" value="C:keratin filament"/>
    <property type="evidence" value="ECO:0007669"/>
    <property type="project" value="InterPro"/>
</dbReference>
<gene>
    <name evidence="17" type="primary">KRT8</name>
    <name evidence="17" type="ORF">AMEX_G7942</name>
</gene>
<comment type="caution">
    <text evidence="17">The sequence shown here is derived from an EMBL/GenBank/DDBJ whole genome shotgun (WGS) entry which is preliminary data.</text>
</comment>
<dbReference type="GO" id="GO:0005737">
    <property type="term" value="C:cytoplasm"/>
    <property type="evidence" value="ECO:0007669"/>
    <property type="project" value="UniProtKB-SubCell"/>
</dbReference>
<comment type="function">
    <text evidence="9">Together with KRT19, helps to link the contractile apparatus to dystrophin at the costameres of striated muscle.</text>
</comment>
<evidence type="ECO:0000256" key="5">
    <source>
        <dbReference type="ARBA" id="ARBA00022744"/>
    </source>
</evidence>
<name>A0A8T2M819_ASTMX</name>
<comment type="subcellular location">
    <subcellularLocation>
        <location evidence="2">Cytoplasm</location>
    </subcellularLocation>
    <subcellularLocation>
        <location evidence="1">Nucleus matrix</location>
    </subcellularLocation>
    <subcellularLocation>
        <location evidence="3">Nucleus</location>
        <location evidence="3">Nucleoplasm</location>
    </subcellularLocation>
</comment>
<dbReference type="SUPFAM" id="SSF64593">
    <property type="entry name" value="Intermediate filament protein, coiled coil region"/>
    <property type="match status" value="2"/>
</dbReference>
<dbReference type="EMBL" id="JAICCE010000005">
    <property type="protein sequence ID" value="KAG9277895.1"/>
    <property type="molecule type" value="Genomic_DNA"/>
</dbReference>
<evidence type="ECO:0000256" key="2">
    <source>
        <dbReference type="ARBA" id="ARBA00004496"/>
    </source>
</evidence>
<keyword evidence="7 14" id="KW-0175">Coiled coil</keyword>
<evidence type="ECO:0000256" key="6">
    <source>
        <dbReference type="ARBA" id="ARBA00022754"/>
    </source>
</evidence>
<dbReference type="SMART" id="SM01391">
    <property type="entry name" value="Filament"/>
    <property type="match status" value="1"/>
</dbReference>
<evidence type="ECO:0000256" key="3">
    <source>
        <dbReference type="ARBA" id="ARBA00004642"/>
    </source>
</evidence>
<feature type="compositionally biased region" description="Basic and acidic residues" evidence="15">
    <location>
        <begin position="43"/>
        <end position="55"/>
    </location>
</feature>
<dbReference type="PANTHER" id="PTHR45616:SF26">
    <property type="entry name" value="KERATIN, TYPE II CYTOSKELETAL 8"/>
    <property type="match status" value="1"/>
</dbReference>
<protein>
    <recommendedName>
        <fullName evidence="10">Keratin, type II cytoskeletal 8</fullName>
    </recommendedName>
    <alternativeName>
        <fullName evidence="12">Cytokeratin-8</fullName>
    </alternativeName>
    <alternativeName>
        <fullName evidence="11">Keratin-8</fullName>
    </alternativeName>
</protein>
<evidence type="ECO:0000256" key="10">
    <source>
        <dbReference type="ARBA" id="ARBA00039429"/>
    </source>
</evidence>
<reference evidence="17 18" key="1">
    <citation type="submission" date="2021-07" db="EMBL/GenBank/DDBJ databases">
        <authorList>
            <person name="Imarazene B."/>
            <person name="Zahm M."/>
            <person name="Klopp C."/>
            <person name="Cabau C."/>
            <person name="Beille S."/>
            <person name="Jouanno E."/>
            <person name="Castinel A."/>
            <person name="Lluch J."/>
            <person name="Gil L."/>
            <person name="Kuchtly C."/>
            <person name="Lopez Roques C."/>
            <person name="Donnadieu C."/>
            <person name="Parrinello H."/>
            <person name="Journot L."/>
            <person name="Du K."/>
            <person name="Schartl M."/>
            <person name="Retaux S."/>
            <person name="Guiguen Y."/>
        </authorList>
    </citation>
    <scope>NUCLEOTIDE SEQUENCE [LARGE SCALE GENOMIC DNA]</scope>
    <source>
        <strain evidence="17">Pach_M1</strain>
        <tissue evidence="17">Testis</tissue>
    </source>
</reference>
<keyword evidence="6 13" id="KW-0403">Intermediate filament</keyword>
<dbReference type="GO" id="GO:0016363">
    <property type="term" value="C:nuclear matrix"/>
    <property type="evidence" value="ECO:0007669"/>
    <property type="project" value="UniProtKB-SubCell"/>
</dbReference>
<dbReference type="InterPro" id="IPR018039">
    <property type="entry name" value="IF_conserved"/>
</dbReference>
<dbReference type="PRINTS" id="PR01276">
    <property type="entry name" value="TYPE2KERATIN"/>
</dbReference>
<evidence type="ECO:0000256" key="11">
    <source>
        <dbReference type="ARBA" id="ARBA00042886"/>
    </source>
</evidence>
<dbReference type="PROSITE" id="PS51842">
    <property type="entry name" value="IF_ROD_2"/>
    <property type="match status" value="1"/>
</dbReference>
<dbReference type="PANTHER" id="PTHR45616">
    <property type="entry name" value="GATA-TYPE DOMAIN-CONTAINING PROTEIN"/>
    <property type="match status" value="1"/>
</dbReference>
<dbReference type="Proteomes" id="UP000752171">
    <property type="component" value="Unassembled WGS sequence"/>
</dbReference>
<feature type="region of interest" description="Disordered" evidence="15">
    <location>
        <begin position="1"/>
        <end position="55"/>
    </location>
</feature>
<dbReference type="Gene3D" id="1.20.5.170">
    <property type="match status" value="1"/>
</dbReference>
<sequence>MAQRGSRPGFSSRSYTPSNTRVYPSVASSSVDPLLNSPVSKMDPQDQEAKTKEKDQMVGLNDKFVAFIDKVRHLEEQNKILETRLKILLEQDSYKGNIDDIVKELAADLRRQIDGLDRDKDKLESEVVKSNDEVDNTRARYENEIQKKTDLENDFVLTKKDVDDSYLQRVQLELELEDITRELEFLRRGFDEEIKELQSLIRNETVVVKTGNNRNLDMDEILQSVKAQYENMASRSREEAEQWNKRKMDDMVQKAGKHEQDVKDIRKEISDTQRSIQRLLAEIEALKRKKSNLEDDIRNSEIGGQQTLDDARDQIAQLEEALRRDKQLMARQVREYQELMNLKLALDIEIATYRKLLEGEEMRLADQRRDQFGKKFY</sequence>
<evidence type="ECO:0000256" key="4">
    <source>
        <dbReference type="ARBA" id="ARBA00022490"/>
    </source>
</evidence>
<keyword evidence="5" id="KW-0416">Keratin</keyword>
<evidence type="ECO:0000313" key="18">
    <source>
        <dbReference type="Proteomes" id="UP000752171"/>
    </source>
</evidence>
<feature type="compositionally biased region" description="Polar residues" evidence="15">
    <location>
        <begin position="9"/>
        <end position="31"/>
    </location>
</feature>
<feature type="domain" description="IF rod" evidence="16">
    <location>
        <begin position="53"/>
        <end position="364"/>
    </location>
</feature>
<evidence type="ECO:0000259" key="16">
    <source>
        <dbReference type="PROSITE" id="PS51842"/>
    </source>
</evidence>
<feature type="coiled-coil region" evidence="14">
    <location>
        <begin position="71"/>
        <end position="196"/>
    </location>
</feature>
<evidence type="ECO:0000256" key="1">
    <source>
        <dbReference type="ARBA" id="ARBA00004109"/>
    </source>
</evidence>
<evidence type="ECO:0000256" key="9">
    <source>
        <dbReference type="ARBA" id="ARBA00037766"/>
    </source>
</evidence>
<organism evidence="17 18">
    <name type="scientific">Astyanax mexicanus</name>
    <name type="common">Blind cave fish</name>
    <name type="synonym">Astyanax fasciatus mexicanus</name>
    <dbReference type="NCBI Taxonomy" id="7994"/>
    <lineage>
        <taxon>Eukaryota</taxon>
        <taxon>Metazoa</taxon>
        <taxon>Chordata</taxon>
        <taxon>Craniata</taxon>
        <taxon>Vertebrata</taxon>
        <taxon>Euteleostomi</taxon>
        <taxon>Actinopterygii</taxon>
        <taxon>Neopterygii</taxon>
        <taxon>Teleostei</taxon>
        <taxon>Ostariophysi</taxon>
        <taxon>Characiformes</taxon>
        <taxon>Characoidei</taxon>
        <taxon>Acestrorhamphidae</taxon>
        <taxon>Acestrorhamphinae</taxon>
        <taxon>Astyanax</taxon>
    </lineage>
</organism>
<comment type="similarity">
    <text evidence="13">Belongs to the intermediate filament family.</text>
</comment>
<dbReference type="FunFam" id="1.20.5.1160:FF:000001">
    <property type="entry name" value="Keratin type II"/>
    <property type="match status" value="1"/>
</dbReference>
<keyword evidence="4" id="KW-0963">Cytoplasm</keyword>
<keyword evidence="8" id="KW-0539">Nucleus</keyword>